<evidence type="ECO:0000313" key="5">
    <source>
        <dbReference type="EMBL" id="RKP56773.1"/>
    </source>
</evidence>
<dbReference type="InterPro" id="IPR037069">
    <property type="entry name" value="AcylCoA_DH/ox_N_sf"/>
</dbReference>
<comment type="similarity">
    <text evidence="2">Belongs to the HpaH/HsaA monooxygenase family.</text>
</comment>
<dbReference type="EMBL" id="RBZU01000003">
    <property type="protein sequence ID" value="RKP56773.1"/>
    <property type="molecule type" value="Genomic_DNA"/>
</dbReference>
<dbReference type="GO" id="GO:0003995">
    <property type="term" value="F:acyl-CoA dehydrogenase activity"/>
    <property type="evidence" value="ECO:0007669"/>
    <property type="project" value="TreeGrafter"/>
</dbReference>
<dbReference type="InterPro" id="IPR013107">
    <property type="entry name" value="Acyl-CoA_DH_C"/>
</dbReference>
<feature type="domain" description="Acyl-CoA dehydrogenase C-terminal" evidence="4">
    <location>
        <begin position="244"/>
        <end position="377"/>
    </location>
</feature>
<dbReference type="AlphaFoldDB" id="A0A494Y5I5"/>
<dbReference type="OrthoDB" id="6184213at2"/>
<gene>
    <name evidence="5" type="ORF">D7S86_09315</name>
</gene>
<sequence length="410" mass="44467">MTTSLSPWGAGPSPRYASLAARFRPIFERIRAGNLDRELTRTLPHEPIQWLKAAGFTRLRLSEADGGDGATIPELFALLIELAEADSNIAQALRAHLSFVEDLLNSRLPERRAVWIPRIAAGEIIGSAWTETGAQLSAFSASLLHDGEAWRLNGTKFYTTGSLYAEWISVGATDAEGQPISAVVARTAEGVDVLDDWNGFGQRQTASGTARFVDARVDDTAIVRESDHHRYWSAFLQQVQLATLAGIGRAAAREAAQAVARRERTYTHAAAARSSQDPQVLQIVGRVQGNAYAAGATVLKAAEAIQRAYEVRDAHDEASIEEVNLIAELEVAQAQTVVSNLVLDATTLLFDALGASATLTPAGFDRFWRNARTLASHNPRIYKDRIVGDFAVNGTPPPYQWRVGRAVAQG</sequence>
<dbReference type="Gene3D" id="1.10.540.10">
    <property type="entry name" value="Acyl-CoA dehydrogenase/oxidase, N-terminal domain"/>
    <property type="match status" value="1"/>
</dbReference>
<dbReference type="Pfam" id="PF08028">
    <property type="entry name" value="Acyl-CoA_dh_2"/>
    <property type="match status" value="1"/>
</dbReference>
<reference evidence="5 6" key="1">
    <citation type="submission" date="2018-10" db="EMBL/GenBank/DDBJ databases">
        <title>Robbsia sp. DHC34, isolated from soil.</title>
        <authorList>
            <person name="Gao Z.-H."/>
            <person name="Qiu L.-H."/>
        </authorList>
    </citation>
    <scope>NUCLEOTIDE SEQUENCE [LARGE SCALE GENOMIC DNA]</scope>
    <source>
        <strain evidence="5 6">DHC34</strain>
    </source>
</reference>
<evidence type="ECO:0000256" key="1">
    <source>
        <dbReference type="ARBA" id="ARBA00023002"/>
    </source>
</evidence>
<dbReference type="GO" id="GO:0016712">
    <property type="term" value="F:oxidoreductase activity, acting on paired donors, with incorporation or reduction of molecular oxygen, reduced flavin or flavoprotein as one donor, and incorporation of one atom of oxygen"/>
    <property type="evidence" value="ECO:0007669"/>
    <property type="project" value="TreeGrafter"/>
</dbReference>
<dbReference type="InterPro" id="IPR046373">
    <property type="entry name" value="Acyl-CoA_Oxase/DH_mid-dom_sf"/>
</dbReference>
<evidence type="ECO:0000259" key="3">
    <source>
        <dbReference type="Pfam" id="PF02771"/>
    </source>
</evidence>
<dbReference type="PANTHER" id="PTHR48083">
    <property type="entry name" value="MEDIUM-CHAIN SPECIFIC ACYL-COA DEHYDROGENASE, MITOCHONDRIAL-RELATED"/>
    <property type="match status" value="1"/>
</dbReference>
<dbReference type="Pfam" id="PF02771">
    <property type="entry name" value="Acyl-CoA_dh_N"/>
    <property type="match status" value="1"/>
</dbReference>
<comment type="caution">
    <text evidence="5">The sequence shown here is derived from an EMBL/GenBank/DDBJ whole genome shotgun (WGS) entry which is preliminary data.</text>
</comment>
<dbReference type="GO" id="GO:0033539">
    <property type="term" value="P:fatty acid beta-oxidation using acyl-CoA dehydrogenase"/>
    <property type="evidence" value="ECO:0007669"/>
    <property type="project" value="TreeGrafter"/>
</dbReference>
<accession>A0A494Y5I5</accession>
<dbReference type="RefSeq" id="WP_121086090.1">
    <property type="nucleotide sequence ID" value="NZ_RBZU01000003.1"/>
</dbReference>
<dbReference type="Gene3D" id="2.40.110.10">
    <property type="entry name" value="Butyryl-CoA Dehydrogenase, subunit A, domain 2"/>
    <property type="match status" value="1"/>
</dbReference>
<keyword evidence="6" id="KW-1185">Reference proteome</keyword>
<dbReference type="GO" id="GO:0050660">
    <property type="term" value="F:flavin adenine dinucleotide binding"/>
    <property type="evidence" value="ECO:0007669"/>
    <property type="project" value="InterPro"/>
</dbReference>
<protein>
    <submittedName>
        <fullName evidence="5">Monooxygenase</fullName>
    </submittedName>
</protein>
<evidence type="ECO:0000259" key="4">
    <source>
        <dbReference type="Pfam" id="PF08028"/>
    </source>
</evidence>
<name>A0A494Y5I5_9BURK</name>
<dbReference type="InterPro" id="IPR036250">
    <property type="entry name" value="AcylCo_DH-like_C"/>
</dbReference>
<dbReference type="InterPro" id="IPR009100">
    <property type="entry name" value="AcylCoA_DH/oxidase_NM_dom_sf"/>
</dbReference>
<dbReference type="Proteomes" id="UP000270342">
    <property type="component" value="Unassembled WGS sequence"/>
</dbReference>
<dbReference type="SUPFAM" id="SSF56645">
    <property type="entry name" value="Acyl-CoA dehydrogenase NM domain-like"/>
    <property type="match status" value="1"/>
</dbReference>
<organism evidence="5 6">
    <name type="scientific">Pararobbsia silviterrae</name>
    <dbReference type="NCBI Taxonomy" id="1792498"/>
    <lineage>
        <taxon>Bacteria</taxon>
        <taxon>Pseudomonadati</taxon>
        <taxon>Pseudomonadota</taxon>
        <taxon>Betaproteobacteria</taxon>
        <taxon>Burkholderiales</taxon>
        <taxon>Burkholderiaceae</taxon>
        <taxon>Pararobbsia</taxon>
    </lineage>
</organism>
<keyword evidence="5" id="KW-0503">Monooxygenase</keyword>
<dbReference type="InterPro" id="IPR013786">
    <property type="entry name" value="AcylCoA_DH/ox_N"/>
</dbReference>
<evidence type="ECO:0000256" key="2">
    <source>
        <dbReference type="ARBA" id="ARBA00049661"/>
    </source>
</evidence>
<dbReference type="GO" id="GO:0005737">
    <property type="term" value="C:cytoplasm"/>
    <property type="evidence" value="ECO:0007669"/>
    <property type="project" value="TreeGrafter"/>
</dbReference>
<dbReference type="PIRSF" id="PIRSF016578">
    <property type="entry name" value="HsaA"/>
    <property type="match status" value="1"/>
</dbReference>
<dbReference type="Gene3D" id="1.20.140.10">
    <property type="entry name" value="Butyryl-CoA Dehydrogenase, subunit A, domain 3"/>
    <property type="match status" value="1"/>
</dbReference>
<dbReference type="SUPFAM" id="SSF47203">
    <property type="entry name" value="Acyl-CoA dehydrogenase C-terminal domain-like"/>
    <property type="match status" value="1"/>
</dbReference>
<dbReference type="PANTHER" id="PTHR48083:SF19">
    <property type="entry name" value="FLAVIN-DEPENDENT MONOOXYGENASE, OXYGENASE SUBUNIT HSAA"/>
    <property type="match status" value="1"/>
</dbReference>
<keyword evidence="1" id="KW-0560">Oxidoreductase</keyword>
<proteinExistence type="inferred from homology"/>
<dbReference type="InterPro" id="IPR050741">
    <property type="entry name" value="Acyl-CoA_dehydrogenase"/>
</dbReference>
<evidence type="ECO:0000313" key="6">
    <source>
        <dbReference type="Proteomes" id="UP000270342"/>
    </source>
</evidence>
<feature type="domain" description="Acyl-CoA dehydrogenase/oxidase N-terminal" evidence="3">
    <location>
        <begin position="38"/>
        <end position="123"/>
    </location>
</feature>